<proteinExistence type="predicted"/>
<accession>A0A644WLP8</accession>
<gene>
    <name evidence="2" type="ORF">SDC9_50785</name>
</gene>
<sequence>MARGRRSLTPVACGARAARAVTPAPPVQFRLPRVSSEPLLGQDHVDALLAVDDLRDLEIGSEAEQHICLIAREMRAAGHQLDHVAHRLAHRLVEILVEAHRDQLVGGFGEGGLDLEVLAHGQAETSLERRLDGGDADLAIPLATMAIAGGEQRARVEHRQIERRARAQILVVHIAAEGARLGRANPAPDRRRRNPHDAEERIERQLHAPGQGAGARLGIDRDMDRLVIGELVGQRAQKRQDPGKAPVLNRLHVQNVDLQNIARLGAAHIDRPGHHMRPRPLVAGLGLERDQVIRAHALVAGRQIRLDAGRHAGQHDLVARVDFQHRRRGRVEIAPEDIFGLSRQLVSLSAHVSLRSSGVSSDGQEPPDPFGVHVGAPALFGDLAAVDHDVAVRQRGGEIVILLDQQDRHPPLEAADHVLDRLHDRGLDPLGRFVEHQKSRAHRQGAADRQLLLLPAREIATAPVPHLAQNRKQRRHLVARGPAVGDLMRGHHDLDVLPDRQIGKDLAPLRNIADAQPRALIGRRMGDVLPVETDVAPGGRHQPHDGLQQCRLAGAVPAQKRAAGALLDAESDAIEHFGRAIGLRKIVHRQKHGHRPR</sequence>
<evidence type="ECO:0000256" key="1">
    <source>
        <dbReference type="SAM" id="MobiDB-lite"/>
    </source>
</evidence>
<feature type="region of interest" description="Disordered" evidence="1">
    <location>
        <begin position="181"/>
        <end position="215"/>
    </location>
</feature>
<comment type="caution">
    <text evidence="2">The sequence shown here is derived from an EMBL/GenBank/DDBJ whole genome shotgun (WGS) entry which is preliminary data.</text>
</comment>
<dbReference type="AlphaFoldDB" id="A0A644WLP8"/>
<dbReference type="EMBL" id="VSSQ01001045">
    <property type="protein sequence ID" value="MPM04507.1"/>
    <property type="molecule type" value="Genomic_DNA"/>
</dbReference>
<feature type="compositionally biased region" description="Basic and acidic residues" evidence="1">
    <location>
        <begin position="195"/>
        <end position="206"/>
    </location>
</feature>
<evidence type="ECO:0000313" key="2">
    <source>
        <dbReference type="EMBL" id="MPM04507.1"/>
    </source>
</evidence>
<organism evidence="2">
    <name type="scientific">bioreactor metagenome</name>
    <dbReference type="NCBI Taxonomy" id="1076179"/>
    <lineage>
        <taxon>unclassified sequences</taxon>
        <taxon>metagenomes</taxon>
        <taxon>ecological metagenomes</taxon>
    </lineage>
</organism>
<reference evidence="2" key="1">
    <citation type="submission" date="2019-08" db="EMBL/GenBank/DDBJ databases">
        <authorList>
            <person name="Kucharzyk K."/>
            <person name="Murdoch R.W."/>
            <person name="Higgins S."/>
            <person name="Loffler F."/>
        </authorList>
    </citation>
    <scope>NUCLEOTIDE SEQUENCE</scope>
</reference>
<protein>
    <submittedName>
        <fullName evidence="2">Uncharacterized protein</fullName>
    </submittedName>
</protein>
<dbReference type="AntiFam" id="ANF00142">
    <property type="entry name" value="Shadow ORF (opposite yadG)"/>
</dbReference>
<dbReference type="AntiFam" id="ANF00095">
    <property type="entry name" value="Shadow ORF (opposite ABC transporters)"/>
</dbReference>
<name>A0A644WLP8_9ZZZZ</name>